<dbReference type="Proteomes" id="UP000623440">
    <property type="component" value="Unassembled WGS sequence"/>
</dbReference>
<organism evidence="1 2">
    <name type="scientific">Nostoc flagelliforme FACHB-838</name>
    <dbReference type="NCBI Taxonomy" id="2692904"/>
    <lineage>
        <taxon>Bacteria</taxon>
        <taxon>Bacillati</taxon>
        <taxon>Cyanobacteriota</taxon>
        <taxon>Cyanophyceae</taxon>
        <taxon>Nostocales</taxon>
        <taxon>Nostocaceae</taxon>
        <taxon>Nostoc</taxon>
    </lineage>
</organism>
<dbReference type="EMBL" id="JACJSI010000612">
    <property type="protein sequence ID" value="MBD2536963.1"/>
    <property type="molecule type" value="Genomic_DNA"/>
</dbReference>
<proteinExistence type="predicted"/>
<sequence length="93" mass="10397">MFPFIFLSLAITPGDRGSLSLLQKRRRQLQAIADVANGTPGQVYNLIFRQWQPGVVKDYSSLEGFWGCAVEGGGFYMFSGEYVAVESWDRGKL</sequence>
<evidence type="ECO:0000313" key="2">
    <source>
        <dbReference type="Proteomes" id="UP000623440"/>
    </source>
</evidence>
<reference evidence="1 2" key="1">
    <citation type="journal article" date="2020" name="ISME J.">
        <title>Comparative genomics reveals insights into cyanobacterial evolution and habitat adaptation.</title>
        <authorList>
            <person name="Chen M.Y."/>
            <person name="Teng W.K."/>
            <person name="Zhao L."/>
            <person name="Hu C.X."/>
            <person name="Zhou Y.K."/>
            <person name="Han B.P."/>
            <person name="Song L.R."/>
            <person name="Shu W.S."/>
        </authorList>
    </citation>
    <scope>NUCLEOTIDE SEQUENCE [LARGE SCALE GENOMIC DNA]</scope>
    <source>
        <strain evidence="1 2">FACHB-838</strain>
    </source>
</reference>
<name>A0ABR8E666_9NOSO</name>
<evidence type="ECO:0000313" key="1">
    <source>
        <dbReference type="EMBL" id="MBD2536963.1"/>
    </source>
</evidence>
<gene>
    <name evidence="1" type="ORF">H6G97_50260</name>
</gene>
<dbReference type="RefSeq" id="WP_190947598.1">
    <property type="nucleotide sequence ID" value="NZ_JACJSI010000612.1"/>
</dbReference>
<keyword evidence="2" id="KW-1185">Reference proteome</keyword>
<protein>
    <submittedName>
        <fullName evidence="1">Uncharacterized protein</fullName>
    </submittedName>
</protein>
<accession>A0ABR8E666</accession>
<comment type="caution">
    <text evidence="1">The sequence shown here is derived from an EMBL/GenBank/DDBJ whole genome shotgun (WGS) entry which is preliminary data.</text>
</comment>